<gene>
    <name evidence="2" type="ORF">G3576_24830</name>
</gene>
<dbReference type="Proteomes" id="UP000475385">
    <property type="component" value="Unassembled WGS sequence"/>
</dbReference>
<keyword evidence="1" id="KW-0472">Membrane</keyword>
<keyword evidence="1" id="KW-0812">Transmembrane</keyword>
<feature type="transmembrane region" description="Helical" evidence="1">
    <location>
        <begin position="119"/>
        <end position="137"/>
    </location>
</feature>
<feature type="transmembrane region" description="Helical" evidence="1">
    <location>
        <begin position="31"/>
        <end position="51"/>
    </location>
</feature>
<feature type="transmembrane region" description="Helical" evidence="1">
    <location>
        <begin position="301"/>
        <end position="334"/>
    </location>
</feature>
<evidence type="ECO:0000313" key="2">
    <source>
        <dbReference type="EMBL" id="NGM23262.1"/>
    </source>
</evidence>
<feature type="transmembrane region" description="Helical" evidence="1">
    <location>
        <begin position="202"/>
        <end position="220"/>
    </location>
</feature>
<dbReference type="RefSeq" id="WP_164697186.1">
    <property type="nucleotide sequence ID" value="NZ_JAAIKB010000014.1"/>
</dbReference>
<feature type="transmembrane region" description="Helical" evidence="1">
    <location>
        <begin position="270"/>
        <end position="289"/>
    </location>
</feature>
<dbReference type="AlphaFoldDB" id="A0A6M1LTC8"/>
<organism evidence="2 3">
    <name type="scientific">Falsiroseomonas algicola</name>
    <dbReference type="NCBI Taxonomy" id="2716930"/>
    <lineage>
        <taxon>Bacteria</taxon>
        <taxon>Pseudomonadati</taxon>
        <taxon>Pseudomonadota</taxon>
        <taxon>Alphaproteobacteria</taxon>
        <taxon>Acetobacterales</taxon>
        <taxon>Roseomonadaceae</taxon>
        <taxon>Falsiroseomonas</taxon>
    </lineage>
</organism>
<feature type="transmembrane region" description="Helical" evidence="1">
    <location>
        <begin position="232"/>
        <end position="250"/>
    </location>
</feature>
<feature type="transmembrane region" description="Helical" evidence="1">
    <location>
        <begin position="143"/>
        <end position="165"/>
    </location>
</feature>
<keyword evidence="1" id="KW-1133">Transmembrane helix</keyword>
<accession>A0A6M1LTC8</accession>
<dbReference type="EMBL" id="JAAIKB010000014">
    <property type="protein sequence ID" value="NGM23262.1"/>
    <property type="molecule type" value="Genomic_DNA"/>
</dbReference>
<keyword evidence="3" id="KW-1185">Reference proteome</keyword>
<reference evidence="2 3" key="1">
    <citation type="submission" date="2020-03" db="EMBL/GenBank/DDBJ databases">
        <title>Roseomonas stagni sp. nov., isolated from pond water in Japan.</title>
        <authorList>
            <person name="Furuhata K."/>
            <person name="Miyamoto H."/>
            <person name="Goto K."/>
        </authorList>
    </citation>
    <scope>NUCLEOTIDE SEQUENCE [LARGE SCALE GENOMIC DNA]</scope>
    <source>
        <strain evidence="2 3">PeD5</strain>
    </source>
</reference>
<comment type="caution">
    <text evidence="2">The sequence shown here is derived from an EMBL/GenBank/DDBJ whole genome shotgun (WGS) entry which is preliminary data.</text>
</comment>
<evidence type="ECO:0000313" key="3">
    <source>
        <dbReference type="Proteomes" id="UP000475385"/>
    </source>
</evidence>
<name>A0A6M1LTC8_9PROT</name>
<evidence type="ECO:0000256" key="1">
    <source>
        <dbReference type="SAM" id="Phobius"/>
    </source>
</evidence>
<feature type="transmembrane region" description="Helical" evidence="1">
    <location>
        <begin position="89"/>
        <end position="112"/>
    </location>
</feature>
<protein>
    <submittedName>
        <fullName evidence="2">Uncharacterized protein</fullName>
    </submittedName>
</protein>
<feature type="transmembrane region" description="Helical" evidence="1">
    <location>
        <begin position="177"/>
        <end position="196"/>
    </location>
</feature>
<sequence length="348" mass="32764">MKGGAGLVAAGAWIGPFLALALGGGLLQLAAGPAGFGALGIVIIAAVLAGVPAAMLASFRGAVAGPVGVASLAGAIGALALLADQGASLGLATIGGLTAAGLVALSVGLVAARINGISLLWPGIVGLAAALGCALAGPSGPGAALLALGLGATLAALPGTAAGALTGTRLRAGTAPTLAGIAIGLAVVAGPGTALLRDGPAAALALAPLVAMPGLALVATMPGTPGLPPLRLATLLLLLQAMVVALALAAESAPVAAGLLRAEDLPLFRAALLGAAFLPVFASLLAVLLHRRAFGRATMAALLLALVSALAALLEAGAVLLAAPLLATALAAWMVARLASPLVAEETP</sequence>
<feature type="transmembrane region" description="Helical" evidence="1">
    <location>
        <begin position="63"/>
        <end position="83"/>
    </location>
</feature>
<proteinExistence type="predicted"/>